<name>A0ACA9M7H0_9GLOM</name>
<reference evidence="1" key="1">
    <citation type="submission" date="2021-06" db="EMBL/GenBank/DDBJ databases">
        <authorList>
            <person name="Kallberg Y."/>
            <person name="Tangrot J."/>
            <person name="Rosling A."/>
        </authorList>
    </citation>
    <scope>NUCLEOTIDE SEQUENCE</scope>
    <source>
        <strain evidence="1">CL356</strain>
    </source>
</reference>
<sequence>GNWTVSKRLKIKVIFAKRLYAAVASLEFKLWSKMECPGRQHTLEERCHVRVEALGRNIAGLVKQDFELFLKQVSKHGANWKEVARGIGNRSAIQCENLYYNMQLYLSENKQCAPASFEKVKRIVEKVGSMEGGKSVIYKRSKWDPEDLKKLKSIVRQQPYYNVIWRIVAKEFPGKTADQCMEAWIRTWDEVEIQNLRDAVTKYGDDWDTVSEQVDGRTPIQCRDRWKKMNTATVRERPFTETEFQLLLRVMNNPPIRRDFKIDWLHITEKYFPDRTPSQLLKKWAGMCRKPWTKQETETLLQKCKEYEHISDENQKWKEVAKHILGRKPSECLMKKKLSEIIYRSLTLNEYIELFSAVKKHGTNWKVISKILKRRPDLLAKEYEKIQKGDQKLYKFLVKYESNLFKREANFSSTN</sequence>
<dbReference type="Proteomes" id="UP000789525">
    <property type="component" value="Unassembled WGS sequence"/>
</dbReference>
<evidence type="ECO:0000313" key="1">
    <source>
        <dbReference type="EMBL" id="CAG8574468.1"/>
    </source>
</evidence>
<evidence type="ECO:0000313" key="2">
    <source>
        <dbReference type="Proteomes" id="UP000789525"/>
    </source>
</evidence>
<proteinExistence type="predicted"/>
<organism evidence="1 2">
    <name type="scientific">Acaulospora colombiana</name>
    <dbReference type="NCBI Taxonomy" id="27376"/>
    <lineage>
        <taxon>Eukaryota</taxon>
        <taxon>Fungi</taxon>
        <taxon>Fungi incertae sedis</taxon>
        <taxon>Mucoromycota</taxon>
        <taxon>Glomeromycotina</taxon>
        <taxon>Glomeromycetes</taxon>
        <taxon>Diversisporales</taxon>
        <taxon>Acaulosporaceae</taxon>
        <taxon>Acaulospora</taxon>
    </lineage>
</organism>
<gene>
    <name evidence="1" type="ORF">ACOLOM_LOCUS5729</name>
</gene>
<keyword evidence="2" id="KW-1185">Reference proteome</keyword>
<dbReference type="EMBL" id="CAJVPT010010901">
    <property type="protein sequence ID" value="CAG8574468.1"/>
    <property type="molecule type" value="Genomic_DNA"/>
</dbReference>
<protein>
    <submittedName>
        <fullName evidence="1">5660_t:CDS:1</fullName>
    </submittedName>
</protein>
<feature type="non-terminal residue" evidence="1">
    <location>
        <position position="1"/>
    </location>
</feature>
<accession>A0ACA9M7H0</accession>
<comment type="caution">
    <text evidence="1">The sequence shown here is derived from an EMBL/GenBank/DDBJ whole genome shotgun (WGS) entry which is preliminary data.</text>
</comment>